<accession>A0ABS5KVF9</accession>
<dbReference type="Proteomes" id="UP000730482">
    <property type="component" value="Unassembled WGS sequence"/>
</dbReference>
<dbReference type="EMBL" id="JAAFYZ010000090">
    <property type="protein sequence ID" value="MBS2550056.1"/>
    <property type="molecule type" value="Genomic_DNA"/>
</dbReference>
<evidence type="ECO:0008006" key="4">
    <source>
        <dbReference type="Google" id="ProtNLM"/>
    </source>
</evidence>
<sequence>MRRSALLAAFGTVTALSLAMGAVASGDVRPVRAPVPRARTAVDKGTVEVLHVSSADAGPRSRDVYVYRPGVTATSALPVLYMLHGYPGHPAALMRWMAPMLDTAFERGAAPFIVAVPDGNSTAHSDTEWADSVDGRTLVESSLIRRILPAVEGPTPRSAGMRAIGGFSIGGYGAMNLGLRHPDLFGQVVSVSGYFRVDDTSGMFAKHRAAIAANTPDAMVRAASGRRFLLIESKNESEPLIAGQAADFAGRLRSCHCAGDVELRMERGDHNVDFVGAQTPAIVAFLDAGWRRPVQ</sequence>
<reference evidence="2 3" key="1">
    <citation type="submission" date="2020-02" db="EMBL/GenBank/DDBJ databases">
        <title>Acidophilic actinobacteria isolated from forest soil.</title>
        <authorList>
            <person name="Golinska P."/>
        </authorList>
    </citation>
    <scope>NUCLEOTIDE SEQUENCE [LARGE SCALE GENOMIC DNA]</scope>
    <source>
        <strain evidence="2 3">NL8</strain>
    </source>
</reference>
<dbReference type="InterPro" id="IPR000801">
    <property type="entry name" value="Esterase-like"/>
</dbReference>
<proteinExistence type="predicted"/>
<protein>
    <recommendedName>
        <fullName evidence="4">Esterase</fullName>
    </recommendedName>
</protein>
<dbReference type="Gene3D" id="3.40.50.1820">
    <property type="entry name" value="alpha/beta hydrolase"/>
    <property type="match status" value="1"/>
</dbReference>
<keyword evidence="3" id="KW-1185">Reference proteome</keyword>
<evidence type="ECO:0000256" key="1">
    <source>
        <dbReference type="SAM" id="SignalP"/>
    </source>
</evidence>
<dbReference type="InterPro" id="IPR029058">
    <property type="entry name" value="AB_hydrolase_fold"/>
</dbReference>
<feature type="signal peptide" evidence="1">
    <location>
        <begin position="1"/>
        <end position="24"/>
    </location>
</feature>
<dbReference type="SUPFAM" id="SSF53474">
    <property type="entry name" value="alpha/beta-Hydrolases"/>
    <property type="match status" value="1"/>
</dbReference>
<evidence type="ECO:0000313" key="3">
    <source>
        <dbReference type="Proteomes" id="UP000730482"/>
    </source>
</evidence>
<dbReference type="PANTHER" id="PTHR48098:SF1">
    <property type="entry name" value="DIACYLGLYCEROL ACYLTRANSFERASE_MYCOLYLTRANSFERASE AG85A"/>
    <property type="match status" value="1"/>
</dbReference>
<gene>
    <name evidence="2" type="ORF">KGQ19_24630</name>
</gene>
<dbReference type="InterPro" id="IPR050583">
    <property type="entry name" value="Mycobacterial_A85_antigen"/>
</dbReference>
<dbReference type="Pfam" id="PF00756">
    <property type="entry name" value="Esterase"/>
    <property type="match status" value="1"/>
</dbReference>
<keyword evidence="1" id="KW-0732">Signal</keyword>
<evidence type="ECO:0000313" key="2">
    <source>
        <dbReference type="EMBL" id="MBS2550056.1"/>
    </source>
</evidence>
<name>A0ABS5KVF9_9ACTN</name>
<feature type="chain" id="PRO_5046229012" description="Esterase" evidence="1">
    <location>
        <begin position="25"/>
        <end position="295"/>
    </location>
</feature>
<organism evidence="2 3">
    <name type="scientific">Catenulispora pinistramenti</name>
    <dbReference type="NCBI Taxonomy" id="2705254"/>
    <lineage>
        <taxon>Bacteria</taxon>
        <taxon>Bacillati</taxon>
        <taxon>Actinomycetota</taxon>
        <taxon>Actinomycetes</taxon>
        <taxon>Catenulisporales</taxon>
        <taxon>Catenulisporaceae</taxon>
        <taxon>Catenulispora</taxon>
    </lineage>
</organism>
<dbReference type="PANTHER" id="PTHR48098">
    <property type="entry name" value="ENTEROCHELIN ESTERASE-RELATED"/>
    <property type="match status" value="1"/>
</dbReference>
<comment type="caution">
    <text evidence="2">The sequence shown here is derived from an EMBL/GenBank/DDBJ whole genome shotgun (WGS) entry which is preliminary data.</text>
</comment>